<accession>A0A6J4R2U0</accession>
<sequence length="152" mass="17136">VDRSRIHHHPRRCAGHRRCAGRGGRRTGQGPARRLARPHPAPPGHRPPVPRRRLRGRPRLHRRRLRAGGLPGAADHSARAARPVDLVDRVPLRPEAVRALPGEGARRVGPREAPSGARRRHHGRRPRRRRRRHVGGGALPADRQGPRVRRHL</sequence>
<feature type="compositionally biased region" description="Basic and acidic residues" evidence="1">
    <location>
        <begin position="85"/>
        <end position="96"/>
    </location>
</feature>
<dbReference type="AlphaFoldDB" id="A0A6J4R2U0"/>
<reference evidence="2" key="1">
    <citation type="submission" date="2020-02" db="EMBL/GenBank/DDBJ databases">
        <authorList>
            <person name="Meier V. D."/>
        </authorList>
    </citation>
    <scope>NUCLEOTIDE SEQUENCE</scope>
    <source>
        <strain evidence="2">AVDCRST_MAG38</strain>
    </source>
</reference>
<evidence type="ECO:0000313" key="2">
    <source>
        <dbReference type="EMBL" id="CAA9462602.1"/>
    </source>
</evidence>
<dbReference type="EMBL" id="CADCVJ010000016">
    <property type="protein sequence ID" value="CAA9462602.1"/>
    <property type="molecule type" value="Genomic_DNA"/>
</dbReference>
<feature type="compositionally biased region" description="Basic residues" evidence="1">
    <location>
        <begin position="117"/>
        <end position="134"/>
    </location>
</feature>
<gene>
    <name evidence="2" type="ORF">AVDCRST_MAG38-285</name>
</gene>
<organism evidence="2">
    <name type="scientific">uncultured Solirubrobacteraceae bacterium</name>
    <dbReference type="NCBI Taxonomy" id="1162706"/>
    <lineage>
        <taxon>Bacteria</taxon>
        <taxon>Bacillati</taxon>
        <taxon>Actinomycetota</taxon>
        <taxon>Thermoleophilia</taxon>
        <taxon>Solirubrobacterales</taxon>
        <taxon>Solirubrobacteraceae</taxon>
        <taxon>environmental samples</taxon>
    </lineage>
</organism>
<name>A0A6J4R2U0_9ACTN</name>
<protein>
    <submittedName>
        <fullName evidence="2">Uncharacterized protein</fullName>
    </submittedName>
</protein>
<feature type="compositionally biased region" description="Basic residues" evidence="1">
    <location>
        <begin position="1"/>
        <end position="25"/>
    </location>
</feature>
<evidence type="ECO:0000256" key="1">
    <source>
        <dbReference type="SAM" id="MobiDB-lite"/>
    </source>
</evidence>
<feature type="region of interest" description="Disordered" evidence="1">
    <location>
        <begin position="1"/>
        <end position="152"/>
    </location>
</feature>
<feature type="non-terminal residue" evidence="2">
    <location>
        <position position="152"/>
    </location>
</feature>
<feature type="non-terminal residue" evidence="2">
    <location>
        <position position="1"/>
    </location>
</feature>
<feature type="compositionally biased region" description="Basic residues" evidence="1">
    <location>
        <begin position="48"/>
        <end position="66"/>
    </location>
</feature>
<proteinExistence type="predicted"/>